<feature type="transmembrane region" description="Helical" evidence="7">
    <location>
        <begin position="76"/>
        <end position="95"/>
    </location>
</feature>
<protein>
    <recommendedName>
        <fullName evidence="8">Major facilitator superfamily associated domain-containing protein</fullName>
    </recommendedName>
</protein>
<evidence type="ECO:0000256" key="4">
    <source>
        <dbReference type="ARBA" id="ARBA00022989"/>
    </source>
</evidence>
<dbReference type="GO" id="GO:0016020">
    <property type="term" value="C:membrane"/>
    <property type="evidence" value="ECO:0007669"/>
    <property type="project" value="UniProtKB-SubCell"/>
</dbReference>
<feature type="region of interest" description="Disordered" evidence="6">
    <location>
        <begin position="197"/>
        <end position="217"/>
    </location>
</feature>
<evidence type="ECO:0000313" key="9">
    <source>
        <dbReference type="EMBL" id="EEN53707.1"/>
    </source>
</evidence>
<accession>C3Z108</accession>
<evidence type="ECO:0000256" key="3">
    <source>
        <dbReference type="ARBA" id="ARBA00022692"/>
    </source>
</evidence>
<dbReference type="Gene3D" id="1.20.1250.20">
    <property type="entry name" value="MFS general substrate transporter like domains"/>
    <property type="match status" value="2"/>
</dbReference>
<feature type="transmembrane region" description="Helical" evidence="7">
    <location>
        <begin position="265"/>
        <end position="285"/>
    </location>
</feature>
<dbReference type="AlphaFoldDB" id="C3Z108"/>
<reference evidence="9" key="1">
    <citation type="journal article" date="2008" name="Nature">
        <title>The amphioxus genome and the evolution of the chordate karyotype.</title>
        <authorList>
            <consortium name="US DOE Joint Genome Institute (JGI-PGF)"/>
            <person name="Putnam N.H."/>
            <person name="Butts T."/>
            <person name="Ferrier D.E.K."/>
            <person name="Furlong R.F."/>
            <person name="Hellsten U."/>
            <person name="Kawashima T."/>
            <person name="Robinson-Rechavi M."/>
            <person name="Shoguchi E."/>
            <person name="Terry A."/>
            <person name="Yu J.-K."/>
            <person name="Benito-Gutierrez E.L."/>
            <person name="Dubchak I."/>
            <person name="Garcia-Fernandez J."/>
            <person name="Gibson-Brown J.J."/>
            <person name="Grigoriev I.V."/>
            <person name="Horton A.C."/>
            <person name="de Jong P.J."/>
            <person name="Jurka J."/>
            <person name="Kapitonov V.V."/>
            <person name="Kohara Y."/>
            <person name="Kuroki Y."/>
            <person name="Lindquist E."/>
            <person name="Lucas S."/>
            <person name="Osoegawa K."/>
            <person name="Pennacchio L.A."/>
            <person name="Salamov A.A."/>
            <person name="Satou Y."/>
            <person name="Sauka-Spengler T."/>
            <person name="Schmutz J."/>
            <person name="Shin-I T."/>
            <person name="Toyoda A."/>
            <person name="Bronner-Fraser M."/>
            <person name="Fujiyama A."/>
            <person name="Holland L.Z."/>
            <person name="Holland P.W.H."/>
            <person name="Satoh N."/>
            <person name="Rokhsar D.S."/>
        </authorList>
    </citation>
    <scope>NUCLEOTIDE SEQUENCE [LARGE SCALE GENOMIC DNA]</scope>
    <source>
        <strain evidence="9">S238N-H82</strain>
        <tissue evidence="9">Testes</tissue>
    </source>
</reference>
<dbReference type="SUPFAM" id="SSF103473">
    <property type="entry name" value="MFS general substrate transporter"/>
    <property type="match status" value="1"/>
</dbReference>
<gene>
    <name evidence="9" type="ORF">BRAFLDRAFT_121672</name>
</gene>
<feature type="transmembrane region" description="Helical" evidence="7">
    <location>
        <begin position="44"/>
        <end position="64"/>
    </location>
</feature>
<comment type="subcellular location">
    <subcellularLocation>
        <location evidence="1">Membrane</location>
        <topology evidence="1">Multi-pass membrane protein</topology>
    </subcellularLocation>
</comment>
<evidence type="ECO:0000256" key="6">
    <source>
        <dbReference type="SAM" id="MobiDB-lite"/>
    </source>
</evidence>
<feature type="transmembrane region" description="Helical" evidence="7">
    <location>
        <begin position="12"/>
        <end position="32"/>
    </location>
</feature>
<dbReference type="InParanoid" id="C3Z108"/>
<name>C3Z108_BRAFL</name>
<dbReference type="InterPro" id="IPR051717">
    <property type="entry name" value="MFS_MFSD6"/>
</dbReference>
<evidence type="ECO:0000256" key="2">
    <source>
        <dbReference type="ARBA" id="ARBA00005241"/>
    </source>
</evidence>
<evidence type="ECO:0000256" key="5">
    <source>
        <dbReference type="ARBA" id="ARBA00023136"/>
    </source>
</evidence>
<feature type="transmembrane region" description="Helical" evidence="7">
    <location>
        <begin position="305"/>
        <end position="324"/>
    </location>
</feature>
<dbReference type="InterPro" id="IPR036259">
    <property type="entry name" value="MFS_trans_sf"/>
</dbReference>
<feature type="transmembrane region" description="Helical" evidence="7">
    <location>
        <begin position="133"/>
        <end position="154"/>
    </location>
</feature>
<feature type="domain" description="Major facilitator superfamily associated" evidence="8">
    <location>
        <begin position="12"/>
        <end position="424"/>
    </location>
</feature>
<dbReference type="eggNOG" id="KOG3762">
    <property type="taxonomic scope" value="Eukaryota"/>
</dbReference>
<dbReference type="Pfam" id="PF12832">
    <property type="entry name" value="MFS_1_like"/>
    <property type="match status" value="1"/>
</dbReference>
<dbReference type="InterPro" id="IPR024989">
    <property type="entry name" value="MFS_assoc_dom"/>
</dbReference>
<dbReference type="CDD" id="cd17335">
    <property type="entry name" value="MFS_MFSD6"/>
    <property type="match status" value="1"/>
</dbReference>
<keyword evidence="5 7" id="KW-0472">Membrane</keyword>
<comment type="similarity">
    <text evidence="2">Belongs to the major facilitator superfamily. MFSD6 family.</text>
</comment>
<dbReference type="PANTHER" id="PTHR16172:SF42">
    <property type="entry name" value="MAJOR FACILITATOR SUPERFAMILY (MFS) PROFILE DOMAIN-CONTAINING PROTEIN"/>
    <property type="match status" value="1"/>
</dbReference>
<feature type="transmembrane region" description="Helical" evidence="7">
    <location>
        <begin position="421"/>
        <end position="444"/>
    </location>
</feature>
<organism>
    <name type="scientific">Branchiostoma floridae</name>
    <name type="common">Florida lancelet</name>
    <name type="synonym">Amphioxus</name>
    <dbReference type="NCBI Taxonomy" id="7739"/>
    <lineage>
        <taxon>Eukaryota</taxon>
        <taxon>Metazoa</taxon>
        <taxon>Chordata</taxon>
        <taxon>Cephalochordata</taxon>
        <taxon>Leptocardii</taxon>
        <taxon>Amphioxiformes</taxon>
        <taxon>Branchiostomatidae</taxon>
        <taxon>Branchiostoma</taxon>
    </lineage>
</organism>
<dbReference type="EMBL" id="GG666571">
    <property type="protein sequence ID" value="EEN53707.1"/>
    <property type="molecule type" value="Genomic_DNA"/>
</dbReference>
<feature type="transmembrane region" description="Helical" evidence="7">
    <location>
        <begin position="175"/>
        <end position="192"/>
    </location>
</feature>
<feature type="transmembrane region" description="Helical" evidence="7">
    <location>
        <begin position="225"/>
        <end position="244"/>
    </location>
</feature>
<evidence type="ECO:0000256" key="7">
    <source>
        <dbReference type="SAM" id="Phobius"/>
    </source>
</evidence>
<keyword evidence="3 7" id="KW-0812">Transmembrane</keyword>
<dbReference type="PANTHER" id="PTHR16172">
    <property type="entry name" value="MAJOR FACILITATOR SUPERFAMILY DOMAIN-CONTAINING PROTEIN 6-LIKE"/>
    <property type="match status" value="1"/>
</dbReference>
<keyword evidence="4 7" id="KW-1133">Transmembrane helix</keyword>
<evidence type="ECO:0000259" key="8">
    <source>
        <dbReference type="Pfam" id="PF12832"/>
    </source>
</evidence>
<feature type="transmembrane region" description="Helical" evidence="7">
    <location>
        <begin position="331"/>
        <end position="351"/>
    </location>
</feature>
<evidence type="ECO:0000256" key="1">
    <source>
        <dbReference type="ARBA" id="ARBA00004141"/>
    </source>
</evidence>
<sequence>MSSCDCVDGDLLVIKAIFFFFFSGAACIHPYIAVYMKHQGLLPSQIGVIKSAGNFMSVIIKPLLGSIADKTGRPKIVAVLTVTIASVLHFSMLFIPPVPASPTPTEATRQQRHLAEDGKSGTQYTQSWFSLTFWLFFWIIFLSHGVQWSSVSQVEAATYQIIKKNQRGEFGHQRLFGAVGFSLVAFLSGVAMDTFTTRTSPGAQNPGNKTNPATDTPGNEPNYSVAFYMFLTFMVLSITCLLAVKDWSTEPSIGFIKSMGRLLSQVHLLIVLFVVILLGACDGAGDTYLLLHLKNLGASQTVLGTYLLVKNASEIPVYIVAGWVIRKLGHVAAIGGSFVALGLRFLLYSFVSNPWWIVAVDSLNGYHAVTWAAATSYASISAPDDLQSFAQGLAATTFYGFGHTLGNLVGGPIFQGYGAMVFFRSFALSCLIGFLLFYLLYMCFGRKQNPTEARFLEQNVDGEKAVAAAAVAGTTGEQTSDGQLGRRQEVSALGSRSWRKHQGKTVKKVKKPYGFIGTKFSVGSASCKLCSSVL</sequence>
<proteinExistence type="inferred from homology"/>